<organism evidence="1 2">
    <name type="scientific">Cytobacillus purgationiresistens</name>
    <dbReference type="NCBI Taxonomy" id="863449"/>
    <lineage>
        <taxon>Bacteria</taxon>
        <taxon>Bacillati</taxon>
        <taxon>Bacillota</taxon>
        <taxon>Bacilli</taxon>
        <taxon>Bacillales</taxon>
        <taxon>Bacillaceae</taxon>
        <taxon>Cytobacillus</taxon>
    </lineage>
</organism>
<dbReference type="InterPro" id="IPR029033">
    <property type="entry name" value="His_PPase_superfam"/>
</dbReference>
<dbReference type="PANTHER" id="PTHR48100:SF1">
    <property type="entry name" value="HISTIDINE PHOSPHATASE FAMILY PROTEIN-RELATED"/>
    <property type="match status" value="1"/>
</dbReference>
<dbReference type="EMBL" id="JAUSUB010000001">
    <property type="protein sequence ID" value="MDQ0268349.1"/>
    <property type="molecule type" value="Genomic_DNA"/>
</dbReference>
<comment type="caution">
    <text evidence="1">The sequence shown here is derived from an EMBL/GenBank/DDBJ whole genome shotgun (WGS) entry which is preliminary data.</text>
</comment>
<dbReference type="SUPFAM" id="SSF53254">
    <property type="entry name" value="Phosphoglycerate mutase-like"/>
    <property type="match status" value="1"/>
</dbReference>
<dbReference type="Gene3D" id="3.40.50.1240">
    <property type="entry name" value="Phosphoglycerate mutase-like"/>
    <property type="match status" value="1"/>
</dbReference>
<evidence type="ECO:0000313" key="2">
    <source>
        <dbReference type="Proteomes" id="UP001238088"/>
    </source>
</evidence>
<proteinExistence type="predicted"/>
<dbReference type="Proteomes" id="UP001238088">
    <property type="component" value="Unassembled WGS sequence"/>
</dbReference>
<accession>A0ABU0AAS2</accession>
<dbReference type="GO" id="GO:0004619">
    <property type="term" value="F:phosphoglycerate mutase activity"/>
    <property type="evidence" value="ECO:0007669"/>
    <property type="project" value="UniProtKB-EC"/>
</dbReference>
<dbReference type="RefSeq" id="WP_307471025.1">
    <property type="nucleotide sequence ID" value="NZ_JAUSUB010000001.1"/>
</dbReference>
<dbReference type="InterPro" id="IPR013078">
    <property type="entry name" value="His_Pase_superF_clade-1"/>
</dbReference>
<sequence length="182" mass="20895">MTKKVYLIRHCEALGQPPEAPLTKKGEEQAKSLAEFFKEREVDKIVSSPFIRAKSSINKVSTNKKLDIEMDERLKERVLSTEDLPNWRELLQLSFTDLNLKPPGGESSLEAMNRIAAVINEVLQSESENILIVSHGNLLSLLLKKYDEGFGFESWQALTNPDVYQLTFFNENMSYKRIWSDK</sequence>
<keyword evidence="2" id="KW-1185">Reference proteome</keyword>
<reference evidence="1 2" key="1">
    <citation type="submission" date="2023-07" db="EMBL/GenBank/DDBJ databases">
        <title>Genomic Encyclopedia of Type Strains, Phase IV (KMG-IV): sequencing the most valuable type-strain genomes for metagenomic binning, comparative biology and taxonomic classification.</title>
        <authorList>
            <person name="Goeker M."/>
        </authorList>
    </citation>
    <scope>NUCLEOTIDE SEQUENCE [LARGE SCALE GENOMIC DNA]</scope>
    <source>
        <strain evidence="1 2">DSM 23494</strain>
    </source>
</reference>
<gene>
    <name evidence="1" type="ORF">J2S17_000218</name>
</gene>
<dbReference type="CDD" id="cd07067">
    <property type="entry name" value="HP_PGM_like"/>
    <property type="match status" value="1"/>
</dbReference>
<dbReference type="PANTHER" id="PTHR48100">
    <property type="entry name" value="BROAD-SPECIFICITY PHOSPHATASE YOR283W-RELATED"/>
    <property type="match status" value="1"/>
</dbReference>
<keyword evidence="1" id="KW-0413">Isomerase</keyword>
<name>A0ABU0AAS2_9BACI</name>
<dbReference type="InterPro" id="IPR050275">
    <property type="entry name" value="PGM_Phosphatase"/>
</dbReference>
<dbReference type="Pfam" id="PF00300">
    <property type="entry name" value="His_Phos_1"/>
    <property type="match status" value="1"/>
</dbReference>
<evidence type="ECO:0000313" key="1">
    <source>
        <dbReference type="EMBL" id="MDQ0268349.1"/>
    </source>
</evidence>
<dbReference type="SMART" id="SM00855">
    <property type="entry name" value="PGAM"/>
    <property type="match status" value="1"/>
</dbReference>
<dbReference type="EC" id="5.4.2.11" evidence="1"/>
<protein>
    <submittedName>
        <fullName evidence="1">2,3-bisphosphoglycerate-dependent phosphoglycerate mutase</fullName>
        <ecNumber evidence="1">5.4.2.11</ecNumber>
    </submittedName>
</protein>